<dbReference type="PANTHER" id="PTHR47991">
    <property type="entry name" value="OXOGLUTARATE/IRON-DEPENDENT DIOXYGENASE"/>
    <property type="match status" value="1"/>
</dbReference>
<comment type="similarity">
    <text evidence="1 4">Belongs to the iron/ascorbate-dependent oxidoreductase family.</text>
</comment>
<dbReference type="Proteomes" id="UP000000707">
    <property type="component" value="Unassembled WGS sequence"/>
</dbReference>
<keyword evidence="7" id="KW-1185">Reference proteome</keyword>
<dbReference type="HOGENOM" id="CLU_010119_1_1_1"/>
<proteinExistence type="inferred from homology"/>
<evidence type="ECO:0000259" key="5">
    <source>
        <dbReference type="PROSITE" id="PS51471"/>
    </source>
</evidence>
<dbReference type="GeneID" id="18247717"/>
<feature type="domain" description="Fe2OG dioxygenase" evidence="5">
    <location>
        <begin position="174"/>
        <end position="295"/>
    </location>
</feature>
<evidence type="ECO:0000256" key="3">
    <source>
        <dbReference type="ARBA" id="ARBA00023004"/>
    </source>
</evidence>
<dbReference type="InterPro" id="IPR050295">
    <property type="entry name" value="Plant_2OG-oxidoreductases"/>
</dbReference>
<evidence type="ECO:0000313" key="7">
    <source>
        <dbReference type="Proteomes" id="UP000000707"/>
    </source>
</evidence>
<dbReference type="InterPro" id="IPR044861">
    <property type="entry name" value="IPNS-like_FE2OG_OXY"/>
</dbReference>
<dbReference type="OrthoDB" id="288590at2759"/>
<evidence type="ECO:0000256" key="1">
    <source>
        <dbReference type="ARBA" id="ARBA00008056"/>
    </source>
</evidence>
<dbReference type="Gene3D" id="2.60.120.330">
    <property type="entry name" value="B-lactam Antibiotic, Isopenicillin N Synthase, Chain"/>
    <property type="match status" value="1"/>
</dbReference>
<gene>
    <name evidence="6" type="ORF">CANTEDRAFT_115098</name>
</gene>
<dbReference type="STRING" id="590646.G3B7K4"/>
<dbReference type="GO" id="GO:0044283">
    <property type="term" value="P:small molecule biosynthetic process"/>
    <property type="evidence" value="ECO:0007669"/>
    <property type="project" value="UniProtKB-ARBA"/>
</dbReference>
<dbReference type="GO" id="GO:0016491">
    <property type="term" value="F:oxidoreductase activity"/>
    <property type="evidence" value="ECO:0007669"/>
    <property type="project" value="UniProtKB-KW"/>
</dbReference>
<dbReference type="EMBL" id="GL996527">
    <property type="protein sequence ID" value="EGV61636.1"/>
    <property type="molecule type" value="Genomic_DNA"/>
</dbReference>
<dbReference type="SUPFAM" id="SSF51197">
    <property type="entry name" value="Clavaminate synthase-like"/>
    <property type="match status" value="1"/>
</dbReference>
<evidence type="ECO:0000313" key="6">
    <source>
        <dbReference type="EMBL" id="EGV61636.1"/>
    </source>
</evidence>
<dbReference type="Pfam" id="PF03171">
    <property type="entry name" value="2OG-FeII_Oxy"/>
    <property type="match status" value="1"/>
</dbReference>
<accession>G3B7K4</accession>
<reference evidence="6 7" key="1">
    <citation type="journal article" date="2011" name="Proc. Natl. Acad. Sci. U.S.A.">
        <title>Comparative genomics of xylose-fermenting fungi for enhanced biofuel production.</title>
        <authorList>
            <person name="Wohlbach D.J."/>
            <person name="Kuo A."/>
            <person name="Sato T.K."/>
            <person name="Potts K.M."/>
            <person name="Salamov A.A."/>
            <person name="LaButti K.M."/>
            <person name="Sun H."/>
            <person name="Clum A."/>
            <person name="Pangilinan J.L."/>
            <person name="Lindquist E.A."/>
            <person name="Lucas S."/>
            <person name="Lapidus A."/>
            <person name="Jin M."/>
            <person name="Gunawan C."/>
            <person name="Balan V."/>
            <person name="Dale B.E."/>
            <person name="Jeffries T.W."/>
            <person name="Zinkel R."/>
            <person name="Barry K.W."/>
            <person name="Grigoriev I.V."/>
            <person name="Gasch A.P."/>
        </authorList>
    </citation>
    <scope>NUCLEOTIDE SEQUENCE [LARGE SCALE GENOMIC DNA]</scope>
    <source>
        <strain evidence="7">ATCC 10573 / BCRC 21748 / CBS 615 / JCM 9827 / NBRC 10315 / NRRL Y-1498 / VKM Y-70</strain>
    </source>
</reference>
<dbReference type="Pfam" id="PF14226">
    <property type="entry name" value="DIOX_N"/>
    <property type="match status" value="1"/>
</dbReference>
<dbReference type="InterPro" id="IPR005123">
    <property type="entry name" value="Oxoglu/Fe-dep_dioxygenase_dom"/>
</dbReference>
<dbReference type="AlphaFoldDB" id="G3B7K4"/>
<dbReference type="InterPro" id="IPR027443">
    <property type="entry name" value="IPNS-like_sf"/>
</dbReference>
<name>G3B7K4_CANTC</name>
<keyword evidence="4" id="KW-0560">Oxidoreductase</keyword>
<evidence type="ECO:0000256" key="2">
    <source>
        <dbReference type="ARBA" id="ARBA00022723"/>
    </source>
</evidence>
<dbReference type="KEGG" id="cten:18247717"/>
<dbReference type="InterPro" id="IPR026992">
    <property type="entry name" value="DIOX_N"/>
</dbReference>
<dbReference type="PROSITE" id="PS51471">
    <property type="entry name" value="FE2OG_OXY"/>
    <property type="match status" value="1"/>
</dbReference>
<keyword evidence="3 4" id="KW-0408">Iron</keyword>
<protein>
    <submittedName>
        <fullName evidence="6">Clavaminate synthase-like protein</fullName>
    </submittedName>
</protein>
<evidence type="ECO:0000256" key="4">
    <source>
        <dbReference type="RuleBase" id="RU003682"/>
    </source>
</evidence>
<organism evidence="7">
    <name type="scientific">Candida tenuis (strain ATCC 10573 / BCRC 21748 / CBS 615 / JCM 9827 / NBRC 10315 / NRRL Y-1498 / VKM Y-70)</name>
    <name type="common">Yeast</name>
    <name type="synonym">Yamadazyma tenuis</name>
    <dbReference type="NCBI Taxonomy" id="590646"/>
    <lineage>
        <taxon>Eukaryota</taxon>
        <taxon>Fungi</taxon>
        <taxon>Dikarya</taxon>
        <taxon>Ascomycota</taxon>
        <taxon>Saccharomycotina</taxon>
        <taxon>Pichiomycetes</taxon>
        <taxon>Debaryomycetaceae</taxon>
        <taxon>Yamadazyma</taxon>
    </lineage>
</organism>
<keyword evidence="2 4" id="KW-0479">Metal-binding</keyword>
<sequence>MSFNEIPSLDLSLALDPSTKPQFLQQLRYALIDVGFLLLKNYESVGPSPDDFQSIKHQTEAFFRLPQSVKDGCSMLNSRHFLGYNKLANEITSKHTDWREQVDLANELPAPGADEPIYRNIEGPNEWPDASHIPEFKPVVLNYISNMNRLATVFRKLVCEALEVPADSMDGYFKPNQQTKMKIVAYPDVSQLKQESSKSNVLDDDFSTGQGCGPHRDSDLLTYIFQVTNHQNSLQVQNFQGKWITVPFIPNTLVVNVGQTLEAITQGVCKATIHRVVIPEPGTGTRISVPFFQTIDLDSKKSMLDNIPARVLQLKEERDAKIKDWAVDTGFQFTPEIDKYPVGHYVFRNRIKSHQDVAAKWYPDILQDVLSSY</sequence>
<dbReference type="eggNOG" id="KOG0143">
    <property type="taxonomic scope" value="Eukaryota"/>
</dbReference>
<dbReference type="GO" id="GO:0046872">
    <property type="term" value="F:metal ion binding"/>
    <property type="evidence" value="ECO:0007669"/>
    <property type="project" value="UniProtKB-KW"/>
</dbReference>